<dbReference type="Gene3D" id="1.10.8.100">
    <property type="entry name" value="Ribosomal RNA adenine dimethylase-like, domain 2"/>
    <property type="match status" value="1"/>
</dbReference>
<dbReference type="Proteomes" id="UP000886251">
    <property type="component" value="Unassembled WGS sequence"/>
</dbReference>
<feature type="binding site" evidence="7 8">
    <location>
        <position position="12"/>
    </location>
    <ligand>
        <name>S-adenosyl-L-methionine</name>
        <dbReference type="ChEBI" id="CHEBI:59789"/>
    </ligand>
</feature>
<gene>
    <name evidence="7 10" type="primary">rsmA</name>
    <name evidence="7" type="synonym">ksgA</name>
    <name evidence="10" type="ORF">ENI96_05630</name>
</gene>
<keyword evidence="1 7" id="KW-0963">Cytoplasm</keyword>
<keyword evidence="4 7" id="KW-0808">Transferase</keyword>
<comment type="subcellular location">
    <subcellularLocation>
        <location evidence="7">Cytoplasm</location>
    </subcellularLocation>
</comment>
<feature type="domain" description="Ribosomal RNA adenine methylase transferase N-terminal" evidence="9">
    <location>
        <begin position="19"/>
        <end position="191"/>
    </location>
</feature>
<evidence type="ECO:0000256" key="6">
    <source>
        <dbReference type="ARBA" id="ARBA00022884"/>
    </source>
</evidence>
<feature type="binding site" evidence="7 8">
    <location>
        <position position="14"/>
    </location>
    <ligand>
        <name>S-adenosyl-L-methionine</name>
        <dbReference type="ChEBI" id="CHEBI:59789"/>
    </ligand>
</feature>
<dbReference type="GO" id="GO:0005829">
    <property type="term" value="C:cytosol"/>
    <property type="evidence" value="ECO:0007669"/>
    <property type="project" value="TreeGrafter"/>
</dbReference>
<dbReference type="SUPFAM" id="SSF53335">
    <property type="entry name" value="S-adenosyl-L-methionine-dependent methyltransferases"/>
    <property type="match status" value="1"/>
</dbReference>
<proteinExistence type="inferred from homology"/>
<dbReference type="EMBL" id="DRKP01000062">
    <property type="protein sequence ID" value="HEB95894.1"/>
    <property type="molecule type" value="Genomic_DNA"/>
</dbReference>
<feature type="binding site" evidence="7 8">
    <location>
        <position position="39"/>
    </location>
    <ligand>
        <name>S-adenosyl-L-methionine</name>
        <dbReference type="ChEBI" id="CHEBI:59789"/>
    </ligand>
</feature>
<dbReference type="PANTHER" id="PTHR11727">
    <property type="entry name" value="DIMETHYLADENOSINE TRANSFERASE"/>
    <property type="match status" value="1"/>
</dbReference>
<evidence type="ECO:0000313" key="10">
    <source>
        <dbReference type="EMBL" id="HEB95894.1"/>
    </source>
</evidence>
<dbReference type="PANTHER" id="PTHR11727:SF7">
    <property type="entry name" value="DIMETHYLADENOSINE TRANSFERASE-RELATED"/>
    <property type="match status" value="1"/>
</dbReference>
<dbReference type="PROSITE" id="PS01131">
    <property type="entry name" value="RRNA_A_DIMETH"/>
    <property type="match status" value="1"/>
</dbReference>
<comment type="similarity">
    <text evidence="7">Belongs to the class I-like SAM-binding methyltransferase superfamily. rRNA adenine N(6)-methyltransferase family. RsmA subfamily.</text>
</comment>
<dbReference type="InterPro" id="IPR029063">
    <property type="entry name" value="SAM-dependent_MTases_sf"/>
</dbReference>
<feature type="binding site" evidence="7 8">
    <location>
        <position position="60"/>
    </location>
    <ligand>
        <name>S-adenosyl-L-methionine</name>
        <dbReference type="ChEBI" id="CHEBI:59789"/>
    </ligand>
</feature>
<dbReference type="NCBIfam" id="TIGR00755">
    <property type="entry name" value="ksgA"/>
    <property type="match status" value="1"/>
</dbReference>
<dbReference type="AlphaFoldDB" id="A0A831RN25"/>
<dbReference type="HAMAP" id="MF_00607">
    <property type="entry name" value="16SrRNA_methyltr_A"/>
    <property type="match status" value="1"/>
</dbReference>
<dbReference type="EC" id="2.1.1.182" evidence="7"/>
<protein>
    <recommendedName>
        <fullName evidence="7">Ribosomal RNA small subunit methyltransferase A</fullName>
        <ecNumber evidence="7">2.1.1.182</ecNumber>
    </recommendedName>
    <alternativeName>
        <fullName evidence="7">16S rRNA (adenine(1518)-N(6)/adenine(1519)-N(6))-dimethyltransferase</fullName>
    </alternativeName>
    <alternativeName>
        <fullName evidence="7">16S rRNA dimethyladenosine transferase</fullName>
    </alternativeName>
    <alternativeName>
        <fullName evidence="7">16S rRNA dimethylase</fullName>
    </alternativeName>
    <alternativeName>
        <fullName evidence="7">S-adenosylmethionine-6-N', N'-adenosyl(rRNA) dimethyltransferase</fullName>
    </alternativeName>
</protein>
<evidence type="ECO:0000256" key="4">
    <source>
        <dbReference type="ARBA" id="ARBA00022679"/>
    </source>
</evidence>
<dbReference type="InterPro" id="IPR023165">
    <property type="entry name" value="rRNA_Ade_diMease-like_C"/>
</dbReference>
<evidence type="ECO:0000256" key="1">
    <source>
        <dbReference type="ARBA" id="ARBA00022490"/>
    </source>
</evidence>
<comment type="catalytic activity">
    <reaction evidence="7">
        <text>adenosine(1518)/adenosine(1519) in 16S rRNA + 4 S-adenosyl-L-methionine = N(6)-dimethyladenosine(1518)/N(6)-dimethyladenosine(1519) in 16S rRNA + 4 S-adenosyl-L-homocysteine + 4 H(+)</text>
        <dbReference type="Rhea" id="RHEA:19609"/>
        <dbReference type="Rhea" id="RHEA-COMP:10232"/>
        <dbReference type="Rhea" id="RHEA-COMP:10233"/>
        <dbReference type="ChEBI" id="CHEBI:15378"/>
        <dbReference type="ChEBI" id="CHEBI:57856"/>
        <dbReference type="ChEBI" id="CHEBI:59789"/>
        <dbReference type="ChEBI" id="CHEBI:74411"/>
        <dbReference type="ChEBI" id="CHEBI:74493"/>
        <dbReference type="EC" id="2.1.1.182"/>
    </reaction>
</comment>
<feature type="binding site" evidence="7 8">
    <location>
        <position position="106"/>
    </location>
    <ligand>
        <name>S-adenosyl-L-methionine</name>
        <dbReference type="ChEBI" id="CHEBI:59789"/>
    </ligand>
</feature>
<keyword evidence="3 7" id="KW-0489">Methyltransferase</keyword>
<keyword evidence="6 7" id="KW-0694">RNA-binding</keyword>
<dbReference type="SMART" id="SM00650">
    <property type="entry name" value="rADc"/>
    <property type="match status" value="1"/>
</dbReference>
<dbReference type="Gene3D" id="3.40.50.150">
    <property type="entry name" value="Vaccinia Virus protein VP39"/>
    <property type="match status" value="1"/>
</dbReference>
<sequence>MSHRPRKRFGQNFLHDQGTIRRILQAIDPRPGQHLVEIGPGQGAITGGLLQAAGQLDAVELDRDLIPLLQRRFAAAGELRLHSGDALRFDFCSLRDGDERLRIVGNLPYNISTPLLFHLLDQADCVEDMHFLLQREVVERMAAGPGSKTYGRLSVMLQARCRVEPLFAIGAGAFRPAPKVESAFVRLQPKRRDAPRIDRPEWFGELVTHAFSQRRKTLRNSLRELVTAEQLEAAGVDPKLRAERLSVADFVHLANTTCNRSATT</sequence>
<dbReference type="InterPro" id="IPR020598">
    <property type="entry name" value="rRNA_Ade_methylase_Trfase_N"/>
</dbReference>
<dbReference type="Pfam" id="PF00398">
    <property type="entry name" value="RrnaAD"/>
    <property type="match status" value="1"/>
</dbReference>
<comment type="caution">
    <text evidence="10">The sequence shown here is derived from an EMBL/GenBank/DDBJ whole genome shotgun (WGS) entry which is preliminary data.</text>
</comment>
<dbReference type="FunFam" id="1.10.8.100:FF:000001">
    <property type="entry name" value="Ribosomal RNA small subunit methyltransferase A"/>
    <property type="match status" value="1"/>
</dbReference>
<organism evidence="10">
    <name type="scientific">Sedimenticola thiotaurini</name>
    <dbReference type="NCBI Taxonomy" id="1543721"/>
    <lineage>
        <taxon>Bacteria</taxon>
        <taxon>Pseudomonadati</taxon>
        <taxon>Pseudomonadota</taxon>
        <taxon>Gammaproteobacteria</taxon>
        <taxon>Chromatiales</taxon>
        <taxon>Sedimenticolaceae</taxon>
        <taxon>Sedimenticola</taxon>
    </lineage>
</organism>
<evidence type="ECO:0000259" key="9">
    <source>
        <dbReference type="SMART" id="SM00650"/>
    </source>
</evidence>
<comment type="function">
    <text evidence="7">Specifically dimethylates two adjacent adenosines (A1518 and A1519) in the loop of a conserved hairpin near the 3'-end of 16S rRNA in the 30S particle. May play a critical role in biogenesis of 30S subunits.</text>
</comment>
<accession>A0A831RN25</accession>
<keyword evidence="2 7" id="KW-0698">rRNA processing</keyword>
<dbReference type="GO" id="GO:0052908">
    <property type="term" value="F:16S rRNA (adenine(1518)-N(6)/adenine(1519)-N(6))-dimethyltransferase activity"/>
    <property type="evidence" value="ECO:0007669"/>
    <property type="project" value="UniProtKB-EC"/>
</dbReference>
<evidence type="ECO:0000256" key="2">
    <source>
        <dbReference type="ARBA" id="ARBA00022552"/>
    </source>
</evidence>
<dbReference type="InterPro" id="IPR020596">
    <property type="entry name" value="rRNA_Ade_Mease_Trfase_CS"/>
</dbReference>
<dbReference type="InterPro" id="IPR001737">
    <property type="entry name" value="KsgA/Erm"/>
</dbReference>
<evidence type="ECO:0000256" key="5">
    <source>
        <dbReference type="ARBA" id="ARBA00022691"/>
    </source>
</evidence>
<feature type="binding site" evidence="7 8">
    <location>
        <position position="85"/>
    </location>
    <ligand>
        <name>S-adenosyl-L-methionine</name>
        <dbReference type="ChEBI" id="CHEBI:59789"/>
    </ligand>
</feature>
<name>A0A831RN25_9GAMM</name>
<reference evidence="10" key="1">
    <citation type="journal article" date="2020" name="mSystems">
        <title>Genome- and Community-Level Interaction Insights into Carbon Utilization and Element Cycling Functions of Hydrothermarchaeota in Hydrothermal Sediment.</title>
        <authorList>
            <person name="Zhou Z."/>
            <person name="Liu Y."/>
            <person name="Xu W."/>
            <person name="Pan J."/>
            <person name="Luo Z.H."/>
            <person name="Li M."/>
        </authorList>
    </citation>
    <scope>NUCLEOTIDE SEQUENCE [LARGE SCALE GENOMIC DNA]</scope>
    <source>
        <strain evidence="10">HyVt-443</strain>
    </source>
</reference>
<evidence type="ECO:0000256" key="3">
    <source>
        <dbReference type="ARBA" id="ARBA00022603"/>
    </source>
</evidence>
<evidence type="ECO:0000256" key="8">
    <source>
        <dbReference type="PROSITE-ProRule" id="PRU01026"/>
    </source>
</evidence>
<dbReference type="GO" id="GO:0003723">
    <property type="term" value="F:RNA binding"/>
    <property type="evidence" value="ECO:0007669"/>
    <property type="project" value="UniProtKB-UniRule"/>
</dbReference>
<dbReference type="InterPro" id="IPR011530">
    <property type="entry name" value="rRNA_adenine_dimethylase"/>
</dbReference>
<keyword evidence="5 7" id="KW-0949">S-adenosyl-L-methionine</keyword>
<evidence type="ECO:0000256" key="7">
    <source>
        <dbReference type="HAMAP-Rule" id="MF_00607"/>
    </source>
</evidence>
<dbReference type="PROSITE" id="PS51689">
    <property type="entry name" value="SAM_RNA_A_N6_MT"/>
    <property type="match status" value="1"/>
</dbReference>